<keyword evidence="1" id="KW-0813">Transport</keyword>
<dbReference type="PROSITE" id="PS00211">
    <property type="entry name" value="ABC_TRANSPORTER_1"/>
    <property type="match status" value="1"/>
</dbReference>
<evidence type="ECO:0000313" key="6">
    <source>
        <dbReference type="Proteomes" id="UP000199545"/>
    </source>
</evidence>
<evidence type="ECO:0000256" key="3">
    <source>
        <dbReference type="ARBA" id="ARBA00022840"/>
    </source>
</evidence>
<evidence type="ECO:0000259" key="4">
    <source>
        <dbReference type="PROSITE" id="PS50893"/>
    </source>
</evidence>
<dbReference type="GO" id="GO:0005886">
    <property type="term" value="C:plasma membrane"/>
    <property type="evidence" value="ECO:0007669"/>
    <property type="project" value="TreeGrafter"/>
</dbReference>
<dbReference type="FunFam" id="3.40.50.300:FF:000032">
    <property type="entry name" value="Export ABC transporter ATP-binding protein"/>
    <property type="match status" value="1"/>
</dbReference>
<sequence>MKVNPLISAIDVWKIFGEGESRVEALRGISLEIQQGEMVAVMGPSGCGKTSLLNCLSGIDQITQGKVLIEGKRLHDMKEKNRDLYRLKKMGFVFQSYNLIPVLTAVENVELPLLSQGVKGSIARKQAEEALIRVGLKDRSQHYPFELSGGQAQRVALARAIVNKPRIIWADEPTGALDRDTSNMVMDLFDHFHRVDGTTIVIVTHDPQIAERADRIIYMDSGRVIQERDPRRKQNYDVSAKGRVK</sequence>
<dbReference type="CDD" id="cd03255">
    <property type="entry name" value="ABC_MJ0796_LolCDE_FtsE"/>
    <property type="match status" value="1"/>
</dbReference>
<keyword evidence="3 5" id="KW-0067">ATP-binding</keyword>
<dbReference type="AlphaFoldDB" id="A0A1I3JDD7"/>
<evidence type="ECO:0000313" key="5">
    <source>
        <dbReference type="EMBL" id="SFI58156.1"/>
    </source>
</evidence>
<dbReference type="InterPro" id="IPR003593">
    <property type="entry name" value="AAA+_ATPase"/>
</dbReference>
<dbReference type="EMBL" id="FORR01000001">
    <property type="protein sequence ID" value="SFI58156.1"/>
    <property type="molecule type" value="Genomic_DNA"/>
</dbReference>
<dbReference type="OrthoDB" id="9791546at2"/>
<dbReference type="GO" id="GO:0022857">
    <property type="term" value="F:transmembrane transporter activity"/>
    <property type="evidence" value="ECO:0007669"/>
    <property type="project" value="TreeGrafter"/>
</dbReference>
<dbReference type="PROSITE" id="PS50893">
    <property type="entry name" value="ABC_TRANSPORTER_2"/>
    <property type="match status" value="1"/>
</dbReference>
<dbReference type="Proteomes" id="UP000199545">
    <property type="component" value="Unassembled WGS sequence"/>
</dbReference>
<evidence type="ECO:0000256" key="1">
    <source>
        <dbReference type="ARBA" id="ARBA00022448"/>
    </source>
</evidence>
<accession>A0A1I3JDD7</accession>
<dbReference type="PANTHER" id="PTHR24220">
    <property type="entry name" value="IMPORT ATP-BINDING PROTEIN"/>
    <property type="match status" value="1"/>
</dbReference>
<dbReference type="STRING" id="46223.SAMN05421852_10128"/>
<feature type="domain" description="ABC transporter" evidence="4">
    <location>
        <begin position="7"/>
        <end position="244"/>
    </location>
</feature>
<proteinExistence type="predicted"/>
<dbReference type="Pfam" id="PF00005">
    <property type="entry name" value="ABC_tran"/>
    <property type="match status" value="1"/>
</dbReference>
<dbReference type="SUPFAM" id="SSF52540">
    <property type="entry name" value="P-loop containing nucleoside triphosphate hydrolases"/>
    <property type="match status" value="1"/>
</dbReference>
<dbReference type="RefSeq" id="WP_093226941.1">
    <property type="nucleotide sequence ID" value="NZ_FORR01000001.1"/>
</dbReference>
<keyword evidence="2" id="KW-0547">Nucleotide-binding</keyword>
<dbReference type="GO" id="GO:0016887">
    <property type="term" value="F:ATP hydrolysis activity"/>
    <property type="evidence" value="ECO:0007669"/>
    <property type="project" value="InterPro"/>
</dbReference>
<reference evidence="5 6" key="1">
    <citation type="submission" date="2016-10" db="EMBL/GenBank/DDBJ databases">
        <authorList>
            <person name="de Groot N.N."/>
        </authorList>
    </citation>
    <scope>NUCLEOTIDE SEQUENCE [LARGE SCALE GENOMIC DNA]</scope>
    <source>
        <strain evidence="5 6">DSM 44778</strain>
    </source>
</reference>
<dbReference type="InterPro" id="IPR003439">
    <property type="entry name" value="ABC_transporter-like_ATP-bd"/>
</dbReference>
<dbReference type="InterPro" id="IPR027417">
    <property type="entry name" value="P-loop_NTPase"/>
</dbReference>
<dbReference type="InterPro" id="IPR017871">
    <property type="entry name" value="ABC_transporter-like_CS"/>
</dbReference>
<organism evidence="5 6">
    <name type="scientific">Thermoflavimicrobium dichotomicum</name>
    <dbReference type="NCBI Taxonomy" id="46223"/>
    <lineage>
        <taxon>Bacteria</taxon>
        <taxon>Bacillati</taxon>
        <taxon>Bacillota</taxon>
        <taxon>Bacilli</taxon>
        <taxon>Bacillales</taxon>
        <taxon>Thermoactinomycetaceae</taxon>
        <taxon>Thermoflavimicrobium</taxon>
    </lineage>
</organism>
<dbReference type="GO" id="GO:0005524">
    <property type="term" value="F:ATP binding"/>
    <property type="evidence" value="ECO:0007669"/>
    <property type="project" value="UniProtKB-KW"/>
</dbReference>
<dbReference type="SMART" id="SM00382">
    <property type="entry name" value="AAA"/>
    <property type="match status" value="1"/>
</dbReference>
<dbReference type="GO" id="GO:0098796">
    <property type="term" value="C:membrane protein complex"/>
    <property type="evidence" value="ECO:0007669"/>
    <property type="project" value="UniProtKB-ARBA"/>
</dbReference>
<protein>
    <submittedName>
        <fullName evidence="5">Putative ABC transport system ATP-binding protein</fullName>
    </submittedName>
</protein>
<gene>
    <name evidence="5" type="ORF">SAMN05421852_10128</name>
</gene>
<dbReference type="PANTHER" id="PTHR24220:SF86">
    <property type="entry name" value="ABC TRANSPORTER ABCH.1"/>
    <property type="match status" value="1"/>
</dbReference>
<evidence type="ECO:0000256" key="2">
    <source>
        <dbReference type="ARBA" id="ARBA00022741"/>
    </source>
</evidence>
<keyword evidence="6" id="KW-1185">Reference proteome</keyword>
<dbReference type="InterPro" id="IPR015854">
    <property type="entry name" value="ABC_transpr_LolD-like"/>
</dbReference>
<name>A0A1I3JDD7_9BACL</name>
<dbReference type="InterPro" id="IPR017911">
    <property type="entry name" value="MacB-like_ATP-bd"/>
</dbReference>
<dbReference type="Gene3D" id="3.40.50.300">
    <property type="entry name" value="P-loop containing nucleotide triphosphate hydrolases"/>
    <property type="match status" value="1"/>
</dbReference>